<proteinExistence type="predicted"/>
<gene>
    <name evidence="2" type="ORF">IHE71_16995</name>
</gene>
<dbReference type="RefSeq" id="WP_192863945.1">
    <property type="nucleotide sequence ID" value="NZ_JADAQT010000102.1"/>
</dbReference>
<feature type="transmembrane region" description="Helical" evidence="1">
    <location>
        <begin position="294"/>
        <end position="313"/>
    </location>
</feature>
<evidence type="ECO:0000256" key="1">
    <source>
        <dbReference type="SAM" id="Phobius"/>
    </source>
</evidence>
<reference evidence="2 3" key="1">
    <citation type="submission" date="2020-10" db="EMBL/GenBank/DDBJ databases">
        <title>Myceligenerans pegani sp. nov., an endophytic actinomycete isolated from Peganum harmala L. in Xinjiang, China.</title>
        <authorList>
            <person name="Xin L."/>
        </authorList>
    </citation>
    <scope>NUCLEOTIDE SEQUENCE [LARGE SCALE GENOMIC DNA]</scope>
    <source>
        <strain evidence="2 3">TRM65318</strain>
    </source>
</reference>
<evidence type="ECO:0000313" key="2">
    <source>
        <dbReference type="EMBL" id="MBE1877386.1"/>
    </source>
</evidence>
<keyword evidence="1" id="KW-0812">Transmembrane</keyword>
<keyword evidence="1" id="KW-1133">Transmembrane helix</keyword>
<evidence type="ECO:0008006" key="4">
    <source>
        <dbReference type="Google" id="ProtNLM"/>
    </source>
</evidence>
<protein>
    <recommendedName>
        <fullName evidence="4">Replication restart DNA helicase PriA</fullName>
    </recommendedName>
</protein>
<keyword evidence="3" id="KW-1185">Reference proteome</keyword>
<name>A0ABR9N2D0_9MICO</name>
<organism evidence="2 3">
    <name type="scientific">Myceligenerans pegani</name>
    <dbReference type="NCBI Taxonomy" id="2776917"/>
    <lineage>
        <taxon>Bacteria</taxon>
        <taxon>Bacillati</taxon>
        <taxon>Actinomycetota</taxon>
        <taxon>Actinomycetes</taxon>
        <taxon>Micrococcales</taxon>
        <taxon>Promicromonosporaceae</taxon>
        <taxon>Myceligenerans</taxon>
    </lineage>
</organism>
<feature type="transmembrane region" description="Helical" evidence="1">
    <location>
        <begin position="340"/>
        <end position="360"/>
    </location>
</feature>
<comment type="caution">
    <text evidence="2">The sequence shown here is derived from an EMBL/GenBank/DDBJ whole genome shotgun (WGS) entry which is preliminary data.</text>
</comment>
<accession>A0ABR9N2D0</accession>
<dbReference type="Proteomes" id="UP000625527">
    <property type="component" value="Unassembled WGS sequence"/>
</dbReference>
<evidence type="ECO:0000313" key="3">
    <source>
        <dbReference type="Proteomes" id="UP000625527"/>
    </source>
</evidence>
<dbReference type="Gene3D" id="2.20.28.30">
    <property type="entry name" value="RNA polymerase ii, chain L"/>
    <property type="match status" value="1"/>
</dbReference>
<keyword evidence="1" id="KW-0472">Membrane</keyword>
<dbReference type="EMBL" id="JADAQT010000102">
    <property type="protein sequence ID" value="MBE1877386.1"/>
    <property type="molecule type" value="Genomic_DNA"/>
</dbReference>
<sequence length="365" mass="40084">MTETTNSSAAAHRDYPCAQCGASVRYAAGTGALTCPYCGHTQEVAATDRVVREHDFATLLASGRELPPDSHDYECGTCGAVTTSDKLSQDCGFCGSAMVAEVKGLGLVTPEAVLPFAVDRPSMTTALRRWARTRWFAPSALKKVTAVERAHSVYLPHWTYDAQTTTDYAGQRGEHYWETVTSTDSEGRTTTRQERRTRWYHASGRVARFFDDVLIAGTRRVMPQHLAKLDPWPLADAEPYRPDFLAGHETLRYDVEPEAGLEIAKQKMAGVIKDDCEEDIGGDEQRVHHMDTRYSAVTFKLLLLPVWIATYLYGGKAYQVLINARTSEVIGERPWSAWKIAGAVAAALLVVGAVVAAVLLSRSPG</sequence>